<dbReference type="SUPFAM" id="SSF48498">
    <property type="entry name" value="Tetracyclin repressor-like, C-terminal domain"/>
    <property type="match status" value="1"/>
</dbReference>
<evidence type="ECO:0000256" key="1">
    <source>
        <dbReference type="ARBA" id="ARBA00023125"/>
    </source>
</evidence>
<evidence type="ECO:0000313" key="6">
    <source>
        <dbReference type="Proteomes" id="UP001597124"/>
    </source>
</evidence>
<feature type="domain" description="HTH tetR-type" evidence="4">
    <location>
        <begin position="26"/>
        <end position="86"/>
    </location>
</feature>
<dbReference type="InterPro" id="IPR023772">
    <property type="entry name" value="DNA-bd_HTH_TetR-type_CS"/>
</dbReference>
<accession>A0ABW3C5P1</accession>
<evidence type="ECO:0000256" key="3">
    <source>
        <dbReference type="SAM" id="MobiDB-lite"/>
    </source>
</evidence>
<dbReference type="InterPro" id="IPR001647">
    <property type="entry name" value="HTH_TetR"/>
</dbReference>
<comment type="caution">
    <text evidence="5">The sequence shown here is derived from an EMBL/GenBank/DDBJ whole genome shotgun (WGS) entry which is preliminary data.</text>
</comment>
<dbReference type="Pfam" id="PF00440">
    <property type="entry name" value="TetR_N"/>
    <property type="match status" value="1"/>
</dbReference>
<gene>
    <name evidence="5" type="ORF">ACFQ00_15455</name>
</gene>
<dbReference type="PRINTS" id="PR00455">
    <property type="entry name" value="HTHTETR"/>
</dbReference>
<dbReference type="Pfam" id="PF17939">
    <property type="entry name" value="TetR_C_30"/>
    <property type="match status" value="1"/>
</dbReference>
<feature type="DNA-binding region" description="H-T-H motif" evidence="2">
    <location>
        <begin position="49"/>
        <end position="68"/>
    </location>
</feature>
<dbReference type="InterPro" id="IPR050109">
    <property type="entry name" value="HTH-type_TetR-like_transc_reg"/>
</dbReference>
<dbReference type="Proteomes" id="UP001597124">
    <property type="component" value="Unassembled WGS sequence"/>
</dbReference>
<dbReference type="PROSITE" id="PS50977">
    <property type="entry name" value="HTH_TETR_2"/>
    <property type="match status" value="1"/>
</dbReference>
<dbReference type="InterPro" id="IPR009057">
    <property type="entry name" value="Homeodomain-like_sf"/>
</dbReference>
<proteinExistence type="predicted"/>
<reference evidence="6" key="1">
    <citation type="journal article" date="2019" name="Int. J. Syst. Evol. Microbiol.">
        <title>The Global Catalogue of Microorganisms (GCM) 10K type strain sequencing project: providing services to taxonomists for standard genome sequencing and annotation.</title>
        <authorList>
            <consortium name="The Broad Institute Genomics Platform"/>
            <consortium name="The Broad Institute Genome Sequencing Center for Infectious Disease"/>
            <person name="Wu L."/>
            <person name="Ma J."/>
        </authorList>
    </citation>
    <scope>NUCLEOTIDE SEQUENCE [LARGE SCALE GENOMIC DNA]</scope>
    <source>
        <strain evidence="6">CCUG 52537</strain>
    </source>
</reference>
<name>A0ABW3C5P1_SPHXN</name>
<protein>
    <submittedName>
        <fullName evidence="5">TetR/AcrR family transcriptional regulator</fullName>
    </submittedName>
</protein>
<dbReference type="Gene3D" id="1.10.357.10">
    <property type="entry name" value="Tetracycline Repressor, domain 2"/>
    <property type="match status" value="1"/>
</dbReference>
<dbReference type="EMBL" id="JBHTIK010000011">
    <property type="protein sequence ID" value="MFD0849730.1"/>
    <property type="molecule type" value="Genomic_DNA"/>
</dbReference>
<keyword evidence="1 2" id="KW-0238">DNA-binding</keyword>
<dbReference type="SUPFAM" id="SSF46689">
    <property type="entry name" value="Homeodomain-like"/>
    <property type="match status" value="1"/>
</dbReference>
<dbReference type="PANTHER" id="PTHR30055:SF235">
    <property type="entry name" value="TRANSCRIPTIONAL REGULATORY PROTEIN"/>
    <property type="match status" value="1"/>
</dbReference>
<feature type="region of interest" description="Disordered" evidence="3">
    <location>
        <begin position="1"/>
        <end position="23"/>
    </location>
</feature>
<dbReference type="PANTHER" id="PTHR30055">
    <property type="entry name" value="HTH-TYPE TRANSCRIPTIONAL REGULATOR RUTR"/>
    <property type="match status" value="1"/>
</dbReference>
<evidence type="ECO:0000313" key="5">
    <source>
        <dbReference type="EMBL" id="MFD0849730.1"/>
    </source>
</evidence>
<dbReference type="InterPro" id="IPR036271">
    <property type="entry name" value="Tet_transcr_reg_TetR-rel_C_sf"/>
</dbReference>
<keyword evidence="6" id="KW-1185">Reference proteome</keyword>
<sequence>MATKMEKPSYRLKRSVRGPGRPQRDLNIDATILDVSERLFAKKGYSGTSMREIAENASVNQGLITYYFGSKEGLFEAVFKRRGMELAEKRHKLLDELLSRKARPSVQDLIRAFIQPQFEFKKSGPAGLAFVRIQARLHHEPDELAFRLRREVYDSSAKRYIKALCDALPKVPSVDVHYRMMFIVGTYLYMLADVSRLDDLSDGQYNTDDNDEVLERMIQFLTAGLMAPKTAISAD</sequence>
<dbReference type="PROSITE" id="PS01081">
    <property type="entry name" value="HTH_TETR_1"/>
    <property type="match status" value="1"/>
</dbReference>
<evidence type="ECO:0000256" key="2">
    <source>
        <dbReference type="PROSITE-ProRule" id="PRU00335"/>
    </source>
</evidence>
<dbReference type="RefSeq" id="WP_381492714.1">
    <property type="nucleotide sequence ID" value="NZ_JBHTIK010000011.1"/>
</dbReference>
<dbReference type="InterPro" id="IPR041586">
    <property type="entry name" value="PsrA_TetR_C"/>
</dbReference>
<organism evidence="5 6">
    <name type="scientific">Sphingosinicella xenopeptidilytica</name>
    <dbReference type="NCBI Taxonomy" id="364098"/>
    <lineage>
        <taxon>Bacteria</taxon>
        <taxon>Pseudomonadati</taxon>
        <taxon>Pseudomonadota</taxon>
        <taxon>Alphaproteobacteria</taxon>
        <taxon>Sphingomonadales</taxon>
        <taxon>Sphingosinicellaceae</taxon>
        <taxon>Sphingosinicella</taxon>
    </lineage>
</organism>
<evidence type="ECO:0000259" key="4">
    <source>
        <dbReference type="PROSITE" id="PS50977"/>
    </source>
</evidence>